<comment type="caution">
    <text evidence="1">The sequence shown here is derived from an EMBL/GenBank/DDBJ whole genome shotgun (WGS) entry which is preliminary data.</text>
</comment>
<sequence>MTHPERTGLVEAKGALLSWDVLTGERTEDVHDEQATRSWWWELPELPDTLARLHWARAWWPASAVADVPPPHPALLAAELALATAALSHLLDDEEATERALTGLLPLPLAALADTPWQEEAVDLARRLADLAEDHGVEPPEPAPLPRPAYALAAGGQAPEDVVLQRGSGPVDWALVPPGAVDAVAEASWTVSRRNGITELAVTALPAPGSVPPRLAARFGPVDLDLDLTPDGVLTGRVPLPATALLLPAAQRVLTVYAPGFAEPGPPDPDAPARRAALVELARTRLSDPAATLAERTARTLWRRP</sequence>
<gene>
    <name evidence="1" type="ORF">JOF53_005538</name>
</gene>
<proteinExistence type="predicted"/>
<protein>
    <submittedName>
        <fullName evidence="1">Uncharacterized protein</fullName>
    </submittedName>
</protein>
<keyword evidence="2" id="KW-1185">Reference proteome</keyword>
<name>A0ABS5AJC2_9PSEU</name>
<evidence type="ECO:0000313" key="2">
    <source>
        <dbReference type="Proteomes" id="UP001519363"/>
    </source>
</evidence>
<evidence type="ECO:0000313" key="1">
    <source>
        <dbReference type="EMBL" id="MBP2476666.1"/>
    </source>
</evidence>
<dbReference type="Proteomes" id="UP001519363">
    <property type="component" value="Unassembled WGS sequence"/>
</dbReference>
<dbReference type="EMBL" id="JAGIOO010000001">
    <property type="protein sequence ID" value="MBP2476666.1"/>
    <property type="molecule type" value="Genomic_DNA"/>
</dbReference>
<accession>A0ABS5AJC2</accession>
<reference evidence="1 2" key="1">
    <citation type="submission" date="2021-03" db="EMBL/GenBank/DDBJ databases">
        <title>Sequencing the genomes of 1000 actinobacteria strains.</title>
        <authorList>
            <person name="Klenk H.-P."/>
        </authorList>
    </citation>
    <scope>NUCLEOTIDE SEQUENCE [LARGE SCALE GENOMIC DNA]</scope>
    <source>
        <strain evidence="1 2">DSM 44580</strain>
    </source>
</reference>
<organism evidence="1 2">
    <name type="scientific">Crossiella equi</name>
    <dbReference type="NCBI Taxonomy" id="130796"/>
    <lineage>
        <taxon>Bacteria</taxon>
        <taxon>Bacillati</taxon>
        <taxon>Actinomycetota</taxon>
        <taxon>Actinomycetes</taxon>
        <taxon>Pseudonocardiales</taxon>
        <taxon>Pseudonocardiaceae</taxon>
        <taxon>Crossiella</taxon>
    </lineage>
</organism>
<dbReference type="RefSeq" id="WP_086782924.1">
    <property type="nucleotide sequence ID" value="NZ_JAGIOO010000001.1"/>
</dbReference>